<reference evidence="2 3" key="1">
    <citation type="submission" date="2018-06" db="EMBL/GenBank/DDBJ databases">
        <title>Comparative genomics reveals the genomic features of Rhizophagus irregularis, R. cerebriforme, R. diaphanum and Gigaspora rosea, and their symbiotic lifestyle signature.</title>
        <authorList>
            <person name="Morin E."/>
            <person name="San Clemente H."/>
            <person name="Chen E.C.H."/>
            <person name="De La Providencia I."/>
            <person name="Hainaut M."/>
            <person name="Kuo A."/>
            <person name="Kohler A."/>
            <person name="Murat C."/>
            <person name="Tang N."/>
            <person name="Roy S."/>
            <person name="Loubradou J."/>
            <person name="Henrissat B."/>
            <person name="Grigoriev I.V."/>
            <person name="Corradi N."/>
            <person name="Roux C."/>
            <person name="Martin F.M."/>
        </authorList>
    </citation>
    <scope>NUCLEOTIDE SEQUENCE [LARGE SCALE GENOMIC DNA]</scope>
    <source>
        <strain evidence="2 3">DAOM 194757</strain>
    </source>
</reference>
<keyword evidence="3" id="KW-1185">Reference proteome</keyword>
<comment type="caution">
    <text evidence="2">The sequence shown here is derived from an EMBL/GenBank/DDBJ whole genome shotgun (WGS) entry which is preliminary data.</text>
</comment>
<evidence type="ECO:0000313" key="2">
    <source>
        <dbReference type="EMBL" id="RIB29822.1"/>
    </source>
</evidence>
<proteinExistence type="predicted"/>
<evidence type="ECO:0000256" key="1">
    <source>
        <dbReference type="SAM" id="Phobius"/>
    </source>
</evidence>
<dbReference type="Proteomes" id="UP000266673">
    <property type="component" value="Unassembled WGS sequence"/>
</dbReference>
<feature type="transmembrane region" description="Helical" evidence="1">
    <location>
        <begin position="31"/>
        <end position="51"/>
    </location>
</feature>
<sequence length="61" mass="7551">MILCLKTHMLKQDDIHIMLQLLISYMKKQLFFFYNIFKMYFIIVGKAFQFSTKKLQRMPRK</sequence>
<dbReference type="AlphaFoldDB" id="A0A397W726"/>
<protein>
    <submittedName>
        <fullName evidence="2">Uncharacterized protein</fullName>
    </submittedName>
</protein>
<dbReference type="EMBL" id="QKWP01000028">
    <property type="protein sequence ID" value="RIB29822.1"/>
    <property type="molecule type" value="Genomic_DNA"/>
</dbReference>
<organism evidence="2 3">
    <name type="scientific">Gigaspora rosea</name>
    <dbReference type="NCBI Taxonomy" id="44941"/>
    <lineage>
        <taxon>Eukaryota</taxon>
        <taxon>Fungi</taxon>
        <taxon>Fungi incertae sedis</taxon>
        <taxon>Mucoromycota</taxon>
        <taxon>Glomeromycotina</taxon>
        <taxon>Glomeromycetes</taxon>
        <taxon>Diversisporales</taxon>
        <taxon>Gigasporaceae</taxon>
        <taxon>Gigaspora</taxon>
    </lineage>
</organism>
<keyword evidence="1" id="KW-1133">Transmembrane helix</keyword>
<evidence type="ECO:0000313" key="3">
    <source>
        <dbReference type="Proteomes" id="UP000266673"/>
    </source>
</evidence>
<accession>A0A397W726</accession>
<gene>
    <name evidence="2" type="ORF">C2G38_907721</name>
</gene>
<keyword evidence="1" id="KW-0472">Membrane</keyword>
<keyword evidence="1" id="KW-0812">Transmembrane</keyword>
<name>A0A397W726_9GLOM</name>